<dbReference type="Pfam" id="PF02412">
    <property type="entry name" value="TSP_3"/>
    <property type="match status" value="6"/>
</dbReference>
<dbReference type="EMBL" id="AAMD01000021">
    <property type="protein sequence ID" value="EAU68148.1"/>
    <property type="molecule type" value="Genomic_DNA"/>
</dbReference>
<evidence type="ECO:0000256" key="5">
    <source>
        <dbReference type="PROSITE-ProRule" id="PRU00473"/>
    </source>
</evidence>
<dbReference type="InterPro" id="IPR006665">
    <property type="entry name" value="OmpA-like"/>
</dbReference>
<evidence type="ECO:0000256" key="6">
    <source>
        <dbReference type="SAM" id="MobiDB-lite"/>
    </source>
</evidence>
<evidence type="ECO:0000256" key="3">
    <source>
        <dbReference type="ARBA" id="ARBA00023136"/>
    </source>
</evidence>
<proteinExistence type="predicted"/>
<dbReference type="GO" id="GO:0005509">
    <property type="term" value="F:calcium ion binding"/>
    <property type="evidence" value="ECO:0007669"/>
    <property type="project" value="InterPro"/>
</dbReference>
<dbReference type="PANTHER" id="PTHR30329">
    <property type="entry name" value="STATOR ELEMENT OF FLAGELLAR MOTOR COMPLEX"/>
    <property type="match status" value="1"/>
</dbReference>
<comment type="subcellular location">
    <subcellularLocation>
        <location evidence="1">Cell outer membrane</location>
    </subcellularLocation>
</comment>
<name>Q098J6_STIAD</name>
<keyword evidence="4" id="KW-0998">Cell outer membrane</keyword>
<dbReference type="GO" id="GO:0009279">
    <property type="term" value="C:cell outer membrane"/>
    <property type="evidence" value="ECO:0007669"/>
    <property type="project" value="UniProtKB-SubCell"/>
</dbReference>
<dbReference type="SUPFAM" id="SSF103647">
    <property type="entry name" value="TSP type-3 repeat"/>
    <property type="match status" value="2"/>
</dbReference>
<dbReference type="Proteomes" id="UP000032702">
    <property type="component" value="Unassembled WGS sequence"/>
</dbReference>
<dbReference type="AlphaFoldDB" id="Q098J6"/>
<dbReference type="Gene3D" id="3.30.1330.60">
    <property type="entry name" value="OmpA-like domain"/>
    <property type="match status" value="1"/>
</dbReference>
<dbReference type="InterPro" id="IPR003367">
    <property type="entry name" value="Thrombospondin_3-like_rpt"/>
</dbReference>
<reference evidence="8 9" key="1">
    <citation type="submission" date="2006-04" db="EMBL/GenBank/DDBJ databases">
        <authorList>
            <person name="Nierman W.C."/>
        </authorList>
    </citation>
    <scope>NUCLEOTIDE SEQUENCE [LARGE SCALE GENOMIC DNA]</scope>
    <source>
        <strain evidence="8 9">DW4/3-1</strain>
    </source>
</reference>
<dbReference type="InterPro" id="IPR006664">
    <property type="entry name" value="OMP_bac"/>
</dbReference>
<dbReference type="PRINTS" id="PR01021">
    <property type="entry name" value="OMPADOMAIN"/>
</dbReference>
<dbReference type="PROSITE" id="PS51123">
    <property type="entry name" value="OMPA_2"/>
    <property type="match status" value="1"/>
</dbReference>
<protein>
    <submittedName>
        <fullName evidence="8">Thrombospondin type 3 repeat family</fullName>
    </submittedName>
</protein>
<feature type="domain" description="OmpA-like" evidence="7">
    <location>
        <begin position="538"/>
        <end position="656"/>
    </location>
</feature>
<keyword evidence="3 5" id="KW-0472">Membrane</keyword>
<dbReference type="PANTHER" id="PTHR30329:SF21">
    <property type="entry name" value="LIPOPROTEIN YIAD-RELATED"/>
    <property type="match status" value="1"/>
</dbReference>
<evidence type="ECO:0000313" key="8">
    <source>
        <dbReference type="EMBL" id="EAU68148.1"/>
    </source>
</evidence>
<dbReference type="InterPro" id="IPR028974">
    <property type="entry name" value="TSP_type-3_rpt"/>
</dbReference>
<accession>Q098J6</accession>
<feature type="region of interest" description="Disordered" evidence="6">
    <location>
        <begin position="622"/>
        <end position="646"/>
    </location>
</feature>
<evidence type="ECO:0000259" key="7">
    <source>
        <dbReference type="PROSITE" id="PS51123"/>
    </source>
</evidence>
<dbReference type="InterPro" id="IPR050330">
    <property type="entry name" value="Bact_OuterMem_StrucFunc"/>
</dbReference>
<sequence>MRSLVWSRGGQSPGAPRDALQRRLHAQMDDCMNQPTSLPKRPAITPIRLSLLSALVLSTSALAQPAGLPEFEVERIEFNPSGAGSLVLGTGQVLPGDSFRLALIGHYENRPLTPSIPDASAENGRREVPLINHRTTAHLVGAYGLGGNVEVGLQVPVILSNERGLLENTPFGTPEGGVKLGTPIATFNLGILTQSEAIPVDLAAGVSLGLPLGSDQALARESGPRAIPRITVGRESDGFRTGFELGAALRPRVTIGTGESSEAYNTLRLGTSVATVGEGLRYEGNLLLNIPFGTESLSAEALVGVRGPRSSGIEVFALGGMGFGGTLGTPDFRVMLGAAYGGMPARCVAGGKHTPAQCPDLDDDNDGVKNSDDACPTEGGKVDTKGCPLKDEDKDGVEDVADKCPQTPGAASAQGCPDQDGDGIQDSEDKCPAAAGNAAGQGCPDKDGDGIDDASDRCPAEAGPAERQGCPIKDADNDGVLDEQDSCPNEAGLPELKGCPAKDADNDTLADHLDNCPNEAGPVDNQGCPAKQKQLVAIRQDRIEIKEAVYFDSNASTIQARSNGLLDQMAKLLNEHPEIVSVLIEGHTDDRGAADYNRTLSKQRADTVRDYLVKKGVAAERLETQGYGPDRPVQPNTTAAGRTANRRVDFLTRYANTNPPAQP</sequence>
<dbReference type="PATRIC" id="fig|378806.16.peg.7419"/>
<feature type="compositionally biased region" description="Basic and acidic residues" evidence="6">
    <location>
        <begin position="380"/>
        <end position="393"/>
    </location>
</feature>
<gene>
    <name evidence="8" type="ORF">STIAU_2688</name>
</gene>
<dbReference type="SUPFAM" id="SSF103088">
    <property type="entry name" value="OmpA-like"/>
    <property type="match status" value="1"/>
</dbReference>
<keyword evidence="2" id="KW-0732">Signal</keyword>
<evidence type="ECO:0000313" key="9">
    <source>
        <dbReference type="Proteomes" id="UP000032702"/>
    </source>
</evidence>
<dbReference type="Pfam" id="PF00691">
    <property type="entry name" value="OmpA"/>
    <property type="match status" value="1"/>
</dbReference>
<evidence type="ECO:0000256" key="2">
    <source>
        <dbReference type="ARBA" id="ARBA00022729"/>
    </source>
</evidence>
<feature type="region of interest" description="Disordered" evidence="6">
    <location>
        <begin position="358"/>
        <end position="498"/>
    </location>
</feature>
<evidence type="ECO:0000256" key="4">
    <source>
        <dbReference type="ARBA" id="ARBA00023237"/>
    </source>
</evidence>
<dbReference type="PRINTS" id="PR01023">
    <property type="entry name" value="NAFLGMOTY"/>
</dbReference>
<evidence type="ECO:0000256" key="1">
    <source>
        <dbReference type="ARBA" id="ARBA00004442"/>
    </source>
</evidence>
<dbReference type="Gene3D" id="4.10.1080.10">
    <property type="entry name" value="TSP type-3 repeat"/>
    <property type="match status" value="1"/>
</dbReference>
<dbReference type="GO" id="GO:0007155">
    <property type="term" value="P:cell adhesion"/>
    <property type="evidence" value="ECO:0007669"/>
    <property type="project" value="InterPro"/>
</dbReference>
<feature type="compositionally biased region" description="Basic and acidic residues" evidence="6">
    <location>
        <begin position="444"/>
        <end position="459"/>
    </location>
</feature>
<dbReference type="InterPro" id="IPR036737">
    <property type="entry name" value="OmpA-like_sf"/>
</dbReference>
<comment type="caution">
    <text evidence="8">The sequence shown here is derived from an EMBL/GenBank/DDBJ whole genome shotgun (WGS) entry which is preliminary data.</text>
</comment>
<dbReference type="CDD" id="cd07185">
    <property type="entry name" value="OmpA_C-like"/>
    <property type="match status" value="1"/>
</dbReference>
<organism evidence="8 9">
    <name type="scientific">Stigmatella aurantiaca (strain DW4/3-1)</name>
    <dbReference type="NCBI Taxonomy" id="378806"/>
    <lineage>
        <taxon>Bacteria</taxon>
        <taxon>Pseudomonadati</taxon>
        <taxon>Myxococcota</taxon>
        <taxon>Myxococcia</taxon>
        <taxon>Myxococcales</taxon>
        <taxon>Cystobacterineae</taxon>
        <taxon>Archangiaceae</taxon>
        <taxon>Stigmatella</taxon>
    </lineage>
</organism>